<feature type="transmembrane region" description="Helical" evidence="1">
    <location>
        <begin position="258"/>
        <end position="277"/>
    </location>
</feature>
<gene>
    <name evidence="3" type="ORF">IW254_000024</name>
</gene>
<feature type="transmembrane region" description="Helical" evidence="1">
    <location>
        <begin position="62"/>
        <end position="79"/>
    </location>
</feature>
<feature type="transmembrane region" description="Helical" evidence="1">
    <location>
        <begin position="217"/>
        <end position="238"/>
    </location>
</feature>
<dbReference type="InterPro" id="IPR007349">
    <property type="entry name" value="DUF418"/>
</dbReference>
<feature type="transmembrane region" description="Helical" evidence="1">
    <location>
        <begin position="289"/>
        <end position="311"/>
    </location>
</feature>
<dbReference type="Pfam" id="PF04235">
    <property type="entry name" value="DUF418"/>
    <property type="match status" value="1"/>
</dbReference>
<evidence type="ECO:0000313" key="4">
    <source>
        <dbReference type="Proteomes" id="UP000658613"/>
    </source>
</evidence>
<proteinExistence type="predicted"/>
<dbReference type="PANTHER" id="PTHR30590">
    <property type="entry name" value="INNER MEMBRANE PROTEIN"/>
    <property type="match status" value="1"/>
</dbReference>
<evidence type="ECO:0000259" key="2">
    <source>
        <dbReference type="Pfam" id="PF04235"/>
    </source>
</evidence>
<dbReference type="EMBL" id="JADOUE010000001">
    <property type="protein sequence ID" value="MBG6121055.1"/>
    <property type="molecule type" value="Genomic_DNA"/>
</dbReference>
<accession>A0A931DVW5</accession>
<organism evidence="3 4">
    <name type="scientific">Corynebacterium aquatimens</name>
    <dbReference type="NCBI Taxonomy" id="1190508"/>
    <lineage>
        <taxon>Bacteria</taxon>
        <taxon>Bacillati</taxon>
        <taxon>Actinomycetota</taxon>
        <taxon>Actinomycetes</taxon>
        <taxon>Mycobacteriales</taxon>
        <taxon>Corynebacteriaceae</taxon>
        <taxon>Corynebacterium</taxon>
    </lineage>
</organism>
<reference evidence="3" key="1">
    <citation type="submission" date="2020-11" db="EMBL/GenBank/DDBJ databases">
        <title>Sequencing the genomes of 1000 actinobacteria strains.</title>
        <authorList>
            <person name="Klenk H.-P."/>
        </authorList>
    </citation>
    <scope>NUCLEOTIDE SEQUENCE</scope>
    <source>
        <strain evidence="3">DSM 45632</strain>
    </source>
</reference>
<keyword evidence="1" id="KW-1133">Transmembrane helix</keyword>
<keyword evidence="1" id="KW-0812">Transmembrane</keyword>
<dbReference type="InterPro" id="IPR052529">
    <property type="entry name" value="Bact_Transport_Assoc"/>
</dbReference>
<dbReference type="Proteomes" id="UP000658613">
    <property type="component" value="Unassembled WGS sequence"/>
</dbReference>
<dbReference type="PANTHER" id="PTHR30590:SF2">
    <property type="entry name" value="INNER MEMBRANE PROTEIN"/>
    <property type="match status" value="1"/>
</dbReference>
<comment type="caution">
    <text evidence="3">The sequence shown here is derived from an EMBL/GenBank/DDBJ whole genome shotgun (WGS) entry which is preliminary data.</text>
</comment>
<feature type="transmembrane region" description="Helical" evidence="1">
    <location>
        <begin position="145"/>
        <end position="168"/>
    </location>
</feature>
<evidence type="ECO:0000313" key="3">
    <source>
        <dbReference type="EMBL" id="MBG6121055.1"/>
    </source>
</evidence>
<protein>
    <submittedName>
        <fullName evidence="3">Membrane protein YeiB</fullName>
    </submittedName>
</protein>
<name>A0A931DVW5_9CORY</name>
<feature type="transmembrane region" description="Helical" evidence="1">
    <location>
        <begin position="116"/>
        <end position="133"/>
    </location>
</feature>
<dbReference type="RefSeq" id="WP_154878608.1">
    <property type="nucleotide sequence ID" value="NZ_CP046980.1"/>
</dbReference>
<keyword evidence="4" id="KW-1185">Reference proteome</keyword>
<feature type="transmembrane region" description="Helical" evidence="1">
    <location>
        <begin position="188"/>
        <end position="205"/>
    </location>
</feature>
<feature type="domain" description="DUF418" evidence="2">
    <location>
        <begin position="190"/>
        <end position="328"/>
    </location>
</feature>
<sequence length="340" mass="37393">MPPLTITTATPAQERLLSLDVIRGIALCGIAFVNITQLWMMFPASTQDSIAWTLRNLLAHERFFPVFTFLFGIGFAMIVRSARRRQRREWVVLLRRLIPLLILGFLHALVHPGEALMHYAFSSLIFLLPLTFLPETRRRPIATVLGVILTLIGVYFGGTLLIPGLLLLGFAAAEWGLPQRLDINPRPAALALLLLVPLTLVTGFLQYQDRARAGFTPLSSVAGFILAATWVALVLVMLRTPLRDALAAVFAPLGRMALTNYIGATFIILAARPLLGIPPAQDNASDADFVTAWLVVIVMLIAQAVISTVWLRAFGQGPLEKAWRWLTWDAFGSRSGAHAA</sequence>
<keyword evidence="1" id="KW-0472">Membrane</keyword>
<evidence type="ECO:0000256" key="1">
    <source>
        <dbReference type="SAM" id="Phobius"/>
    </source>
</evidence>
<feature type="transmembrane region" description="Helical" evidence="1">
    <location>
        <begin position="91"/>
        <end position="110"/>
    </location>
</feature>
<feature type="transmembrane region" description="Helical" evidence="1">
    <location>
        <begin position="21"/>
        <end position="42"/>
    </location>
</feature>
<dbReference type="AlphaFoldDB" id="A0A931DVW5"/>